<evidence type="ECO:0000256" key="1">
    <source>
        <dbReference type="ARBA" id="ARBA00010886"/>
    </source>
</evidence>
<evidence type="ECO:0000256" key="3">
    <source>
        <dbReference type="ARBA" id="ARBA00022679"/>
    </source>
</evidence>
<feature type="region of interest" description="Disordered" evidence="8">
    <location>
        <begin position="473"/>
        <end position="525"/>
    </location>
</feature>
<dbReference type="PROSITE" id="PS00107">
    <property type="entry name" value="PROTEIN_KINASE_ATP"/>
    <property type="match status" value="1"/>
</dbReference>
<dbReference type="EMBL" id="SOCP01000025">
    <property type="protein sequence ID" value="TDV39822.1"/>
    <property type="molecule type" value="Genomic_DNA"/>
</dbReference>
<evidence type="ECO:0000313" key="11">
    <source>
        <dbReference type="EMBL" id="TDV39822.1"/>
    </source>
</evidence>
<evidence type="ECO:0000256" key="2">
    <source>
        <dbReference type="ARBA" id="ARBA00012513"/>
    </source>
</evidence>
<evidence type="ECO:0000256" key="6">
    <source>
        <dbReference type="ARBA" id="ARBA00022840"/>
    </source>
</evidence>
<keyword evidence="4 7" id="KW-0547">Nucleotide-binding</keyword>
<comment type="similarity">
    <text evidence="1">Belongs to the protein kinase superfamily. NEK Ser/Thr protein kinase family. NIMA subfamily.</text>
</comment>
<accession>A0A4R7UV64</accession>
<dbReference type="CDD" id="cd14014">
    <property type="entry name" value="STKc_PknB_like"/>
    <property type="match status" value="1"/>
</dbReference>
<dbReference type="InterPro" id="IPR000719">
    <property type="entry name" value="Prot_kinase_dom"/>
</dbReference>
<dbReference type="SMART" id="SM00220">
    <property type="entry name" value="S_TKc"/>
    <property type="match status" value="1"/>
</dbReference>
<feature type="binding site" evidence="7">
    <location>
        <position position="27"/>
    </location>
    <ligand>
        <name>ATP</name>
        <dbReference type="ChEBI" id="CHEBI:30616"/>
    </ligand>
</feature>
<feature type="compositionally biased region" description="Basic and acidic residues" evidence="8">
    <location>
        <begin position="513"/>
        <end position="525"/>
    </location>
</feature>
<dbReference type="InterPro" id="IPR011009">
    <property type="entry name" value="Kinase-like_dom_sf"/>
</dbReference>
<dbReference type="AlphaFoldDB" id="A0A4R7UV64"/>
<evidence type="ECO:0000256" key="4">
    <source>
        <dbReference type="ARBA" id="ARBA00022741"/>
    </source>
</evidence>
<keyword evidence="3" id="KW-0808">Transferase</keyword>
<feature type="compositionally biased region" description="Low complexity" evidence="8">
    <location>
        <begin position="381"/>
        <end position="396"/>
    </location>
</feature>
<comment type="caution">
    <text evidence="11">The sequence shown here is derived from an EMBL/GenBank/DDBJ whole genome shotgun (WGS) entry which is preliminary data.</text>
</comment>
<feature type="transmembrane region" description="Helical" evidence="9">
    <location>
        <begin position="408"/>
        <end position="428"/>
    </location>
</feature>
<dbReference type="EC" id="2.7.11.1" evidence="2"/>
<dbReference type="InterPro" id="IPR050660">
    <property type="entry name" value="NEK_Ser/Thr_kinase"/>
</dbReference>
<dbReference type="GO" id="GO:0004674">
    <property type="term" value="F:protein serine/threonine kinase activity"/>
    <property type="evidence" value="ECO:0007669"/>
    <property type="project" value="UniProtKB-EC"/>
</dbReference>
<dbReference type="GO" id="GO:0005524">
    <property type="term" value="F:ATP binding"/>
    <property type="evidence" value="ECO:0007669"/>
    <property type="project" value="UniProtKB-UniRule"/>
</dbReference>
<keyword evidence="5 11" id="KW-0418">Kinase</keyword>
<name>A0A4R7UV64_9PSEU</name>
<keyword evidence="12" id="KW-1185">Reference proteome</keyword>
<keyword evidence="6 7" id="KW-0067">ATP-binding</keyword>
<organism evidence="11 12">
    <name type="scientific">Actinophytocola oryzae</name>
    <dbReference type="NCBI Taxonomy" id="502181"/>
    <lineage>
        <taxon>Bacteria</taxon>
        <taxon>Bacillati</taxon>
        <taxon>Actinomycetota</taxon>
        <taxon>Actinomycetes</taxon>
        <taxon>Pseudonocardiales</taxon>
        <taxon>Pseudonocardiaceae</taxon>
    </lineage>
</organism>
<evidence type="ECO:0000256" key="7">
    <source>
        <dbReference type="PROSITE-ProRule" id="PRU10141"/>
    </source>
</evidence>
<evidence type="ECO:0000256" key="9">
    <source>
        <dbReference type="SAM" id="Phobius"/>
    </source>
</evidence>
<feature type="domain" description="Protein kinase" evidence="10">
    <location>
        <begin position="1"/>
        <end position="249"/>
    </location>
</feature>
<feature type="compositionally biased region" description="Low complexity" evidence="8">
    <location>
        <begin position="338"/>
        <end position="348"/>
    </location>
</feature>
<sequence length="539" mass="56876">MLPLGSGAYGEVHLAWDRQVDRWVALKRFTGQDELGLLRMVIESRIRVSHPHLVRTLAFHLVDDRAWLVTELARGGSLRGLMTRTGALPWGWVAEAVDQVLAALTALHATGVVHRDLKPANLLLRSYGATSPHLLVGDFGIAMWRTVSMTGVGAAIGTPGYLAPEYLDGGQPSPATDLFAVGVLAAELLAGRRLVHHSNASPTMPSSWGEVLPIPPGVPPAVATVLQRMASPDPTRRYRDCAQAREALLAVAPRHLRGDLTTVEAPDLLAAVPPGWTPDGPEQPTATLRRQDPVPTEPASVPDLVGLPIDGGPTGLVPENQATAASPVPTSPGDEQTDSATAPDTTSTGLDSPDTPPGESPADVSATPDTPPEDPTAQLRGHASPGGPASPPQGSSTRAMPRRRIRQAVVLVVLVLLAAAAGILWWAATHHTVDGHPTARTGAGRPEQSAGRWVPTVIAPCNAVDIAATRTGENGRERCQRTPTPDQPQHWVEEPSGGFPTSDPGGPFPGEHCGNDGDRRYSPVGDHLECQADTWHPMT</sequence>
<reference evidence="11 12" key="1">
    <citation type="submission" date="2019-03" db="EMBL/GenBank/DDBJ databases">
        <title>Genomic Encyclopedia of Archaeal and Bacterial Type Strains, Phase II (KMG-II): from individual species to whole genera.</title>
        <authorList>
            <person name="Goeker M."/>
        </authorList>
    </citation>
    <scope>NUCLEOTIDE SEQUENCE [LARGE SCALE GENOMIC DNA]</scope>
    <source>
        <strain evidence="11 12">DSM 45499</strain>
    </source>
</reference>
<dbReference type="InterPro" id="IPR017441">
    <property type="entry name" value="Protein_kinase_ATP_BS"/>
</dbReference>
<keyword evidence="9" id="KW-0812">Transmembrane</keyword>
<evidence type="ECO:0000259" key="10">
    <source>
        <dbReference type="PROSITE" id="PS50011"/>
    </source>
</evidence>
<dbReference type="Gene3D" id="1.10.510.10">
    <property type="entry name" value="Transferase(Phosphotransferase) domain 1"/>
    <property type="match status" value="1"/>
</dbReference>
<dbReference type="SUPFAM" id="SSF56112">
    <property type="entry name" value="Protein kinase-like (PK-like)"/>
    <property type="match status" value="1"/>
</dbReference>
<evidence type="ECO:0000256" key="5">
    <source>
        <dbReference type="ARBA" id="ARBA00022777"/>
    </source>
</evidence>
<dbReference type="InterPro" id="IPR008271">
    <property type="entry name" value="Ser/Thr_kinase_AS"/>
</dbReference>
<evidence type="ECO:0000313" key="12">
    <source>
        <dbReference type="Proteomes" id="UP000294927"/>
    </source>
</evidence>
<gene>
    <name evidence="11" type="ORF">CLV71_125134</name>
</gene>
<dbReference type="PROSITE" id="PS50011">
    <property type="entry name" value="PROTEIN_KINASE_DOM"/>
    <property type="match status" value="1"/>
</dbReference>
<dbReference type="PANTHER" id="PTHR43671:SF13">
    <property type="entry name" value="SERINE_THREONINE-PROTEIN KINASE NEK2"/>
    <property type="match status" value="1"/>
</dbReference>
<evidence type="ECO:0000256" key="8">
    <source>
        <dbReference type="SAM" id="MobiDB-lite"/>
    </source>
</evidence>
<keyword evidence="9" id="KW-1133">Transmembrane helix</keyword>
<dbReference type="PANTHER" id="PTHR43671">
    <property type="entry name" value="SERINE/THREONINE-PROTEIN KINASE NEK"/>
    <property type="match status" value="1"/>
</dbReference>
<keyword evidence="9" id="KW-0472">Membrane</keyword>
<dbReference type="Pfam" id="PF00069">
    <property type="entry name" value="Pkinase"/>
    <property type="match status" value="1"/>
</dbReference>
<dbReference type="Proteomes" id="UP000294927">
    <property type="component" value="Unassembled WGS sequence"/>
</dbReference>
<dbReference type="PROSITE" id="PS00108">
    <property type="entry name" value="PROTEIN_KINASE_ST"/>
    <property type="match status" value="1"/>
</dbReference>
<proteinExistence type="inferred from homology"/>
<protein>
    <recommendedName>
        <fullName evidence="2">non-specific serine/threonine protein kinase</fullName>
        <ecNumber evidence="2">2.7.11.1</ecNumber>
    </recommendedName>
</protein>
<feature type="region of interest" description="Disordered" evidence="8">
    <location>
        <begin position="271"/>
        <end position="401"/>
    </location>
</feature>